<name>A0AAV1SGA9_9ROSI</name>
<dbReference type="Proteomes" id="UP001314170">
    <property type="component" value="Unassembled WGS sequence"/>
</dbReference>
<protein>
    <submittedName>
        <fullName evidence="1">Uncharacterized protein</fullName>
    </submittedName>
</protein>
<proteinExistence type="predicted"/>
<organism evidence="1 2">
    <name type="scientific">Dovyalis caffra</name>
    <dbReference type="NCBI Taxonomy" id="77055"/>
    <lineage>
        <taxon>Eukaryota</taxon>
        <taxon>Viridiplantae</taxon>
        <taxon>Streptophyta</taxon>
        <taxon>Embryophyta</taxon>
        <taxon>Tracheophyta</taxon>
        <taxon>Spermatophyta</taxon>
        <taxon>Magnoliopsida</taxon>
        <taxon>eudicotyledons</taxon>
        <taxon>Gunneridae</taxon>
        <taxon>Pentapetalae</taxon>
        <taxon>rosids</taxon>
        <taxon>fabids</taxon>
        <taxon>Malpighiales</taxon>
        <taxon>Salicaceae</taxon>
        <taxon>Flacourtieae</taxon>
        <taxon>Dovyalis</taxon>
    </lineage>
</organism>
<evidence type="ECO:0000313" key="1">
    <source>
        <dbReference type="EMBL" id="CAK7349298.1"/>
    </source>
</evidence>
<dbReference type="EMBL" id="CAWUPB010001173">
    <property type="protein sequence ID" value="CAK7349298.1"/>
    <property type="molecule type" value="Genomic_DNA"/>
</dbReference>
<comment type="caution">
    <text evidence="1">The sequence shown here is derived from an EMBL/GenBank/DDBJ whole genome shotgun (WGS) entry which is preliminary data.</text>
</comment>
<reference evidence="1 2" key="1">
    <citation type="submission" date="2024-01" db="EMBL/GenBank/DDBJ databases">
        <authorList>
            <person name="Waweru B."/>
        </authorList>
    </citation>
    <scope>NUCLEOTIDE SEQUENCE [LARGE SCALE GENOMIC DNA]</scope>
</reference>
<sequence length="71" mass="8083">MRILKKPVSFCLSLFSPEFSRPFDSRISFYSGFHHKIPNFSFAKPKQIHTAGFDGGIGFLGVTLERMLEDT</sequence>
<accession>A0AAV1SGA9</accession>
<gene>
    <name evidence="1" type="ORF">DCAF_LOCUS22011</name>
</gene>
<keyword evidence="2" id="KW-1185">Reference proteome</keyword>
<dbReference type="AlphaFoldDB" id="A0AAV1SGA9"/>
<evidence type="ECO:0000313" key="2">
    <source>
        <dbReference type="Proteomes" id="UP001314170"/>
    </source>
</evidence>